<keyword evidence="11" id="KW-1185">Reference proteome</keyword>
<keyword evidence="3" id="KW-0813">Transport</keyword>
<dbReference type="PROSITE" id="PS00211">
    <property type="entry name" value="ABC_TRANSPORTER_1"/>
    <property type="match status" value="1"/>
</dbReference>
<dbReference type="NCBIfam" id="TIGR04520">
    <property type="entry name" value="ECF_ATPase_1"/>
    <property type="match status" value="1"/>
</dbReference>
<keyword evidence="6" id="KW-0067">ATP-binding</keyword>
<comment type="subcellular location">
    <subcellularLocation>
        <location evidence="1">Cell membrane</location>
        <topology evidence="1">Peripheral membrane protein</topology>
    </subcellularLocation>
</comment>
<dbReference type="Gene3D" id="3.40.50.300">
    <property type="entry name" value="P-loop containing nucleotide triphosphate hydrolases"/>
    <property type="match status" value="1"/>
</dbReference>
<keyword evidence="4" id="KW-1003">Cell membrane</keyword>
<evidence type="ECO:0000256" key="5">
    <source>
        <dbReference type="ARBA" id="ARBA00022741"/>
    </source>
</evidence>
<keyword evidence="8" id="KW-0472">Membrane</keyword>
<evidence type="ECO:0000256" key="4">
    <source>
        <dbReference type="ARBA" id="ARBA00022475"/>
    </source>
</evidence>
<proteinExistence type="inferred from homology"/>
<reference evidence="10 11" key="1">
    <citation type="submission" date="2021-06" db="EMBL/GenBank/DDBJ databases">
        <title>Bacillus sp. RD4P76, an endophyte from a halophyte.</title>
        <authorList>
            <person name="Sun J.-Q."/>
        </authorList>
    </citation>
    <scope>NUCLEOTIDE SEQUENCE [LARGE SCALE GENOMIC DNA]</scope>
    <source>
        <strain evidence="10 11">JCM 17098</strain>
    </source>
</reference>
<keyword evidence="5" id="KW-0547">Nucleotide-binding</keyword>
<comment type="similarity">
    <text evidence="2">Belongs to the ABC transporter superfamily.</text>
</comment>
<dbReference type="InterPro" id="IPR003439">
    <property type="entry name" value="ABC_transporter-like_ATP-bd"/>
</dbReference>
<organism evidence="10 11">
    <name type="scientific">Evansella alkalicola</name>
    <dbReference type="NCBI Taxonomy" id="745819"/>
    <lineage>
        <taxon>Bacteria</taxon>
        <taxon>Bacillati</taxon>
        <taxon>Bacillota</taxon>
        <taxon>Bacilli</taxon>
        <taxon>Bacillales</taxon>
        <taxon>Bacillaceae</taxon>
        <taxon>Evansella</taxon>
    </lineage>
</organism>
<evidence type="ECO:0000256" key="2">
    <source>
        <dbReference type="ARBA" id="ARBA00005417"/>
    </source>
</evidence>
<dbReference type="Pfam" id="PF00005">
    <property type="entry name" value="ABC_tran"/>
    <property type="match status" value="1"/>
</dbReference>
<dbReference type="SMART" id="SM00382">
    <property type="entry name" value="AAA"/>
    <property type="match status" value="1"/>
</dbReference>
<sequence length="269" mass="30204">MGTPILQVENLSFQYDKRTAHTLSNVSFTAQQGEWLGIVGNNGSGKSTLAKLLVGLLQPEEGQIHINGMKVNQENIWKVRSKIGLVFQNPDNQFIGTTVEDDVAFGLENLNMPYEDMKARVDEALSLVGMTDFRYYDPSNLSGGQKQRVAIAGILALKPSILILDEAFVMLDPKSRRELLATLKKLKQDENITIISITHDMNEAVDADRIIVLKAGKIVNSGTPSEVFHEEQELEPPFAEQLRRLLQERNAKVPPEFMTEQELVRWLCK</sequence>
<dbReference type="CDD" id="cd03225">
    <property type="entry name" value="ABC_cobalt_CbiO_domain1"/>
    <property type="match status" value="1"/>
</dbReference>
<evidence type="ECO:0000256" key="8">
    <source>
        <dbReference type="ARBA" id="ARBA00023136"/>
    </source>
</evidence>
<gene>
    <name evidence="10" type="ORF">KS407_09425</name>
</gene>
<evidence type="ECO:0000256" key="1">
    <source>
        <dbReference type="ARBA" id="ARBA00004202"/>
    </source>
</evidence>
<evidence type="ECO:0000256" key="7">
    <source>
        <dbReference type="ARBA" id="ARBA00022967"/>
    </source>
</evidence>
<dbReference type="EMBL" id="JAHQCR010000041">
    <property type="protein sequence ID" value="MBU9721661.1"/>
    <property type="molecule type" value="Genomic_DNA"/>
</dbReference>
<comment type="caution">
    <text evidence="10">The sequence shown here is derived from an EMBL/GenBank/DDBJ whole genome shotgun (WGS) entry which is preliminary data.</text>
</comment>
<keyword evidence="7" id="KW-1278">Translocase</keyword>
<protein>
    <submittedName>
        <fullName evidence="10">Energy-coupling factor transporter ATPase</fullName>
    </submittedName>
</protein>
<evidence type="ECO:0000313" key="10">
    <source>
        <dbReference type="EMBL" id="MBU9721661.1"/>
    </source>
</evidence>
<dbReference type="InterPro" id="IPR050095">
    <property type="entry name" value="ECF_ABC_transporter_ATP-bd"/>
</dbReference>
<accession>A0ABS6JSV8</accession>
<dbReference type="PANTHER" id="PTHR43553">
    <property type="entry name" value="HEAVY METAL TRANSPORTER"/>
    <property type="match status" value="1"/>
</dbReference>
<dbReference type="PANTHER" id="PTHR43553:SF24">
    <property type="entry name" value="ENERGY-COUPLING FACTOR TRANSPORTER ATP-BINDING PROTEIN ECFA1"/>
    <property type="match status" value="1"/>
</dbReference>
<feature type="domain" description="ABC transporter" evidence="9">
    <location>
        <begin position="6"/>
        <end position="240"/>
    </location>
</feature>
<dbReference type="Proteomes" id="UP000790580">
    <property type="component" value="Unassembled WGS sequence"/>
</dbReference>
<dbReference type="InterPro" id="IPR015856">
    <property type="entry name" value="ABC_transpr_CbiO/EcfA_su"/>
</dbReference>
<evidence type="ECO:0000313" key="11">
    <source>
        <dbReference type="Proteomes" id="UP000790580"/>
    </source>
</evidence>
<dbReference type="InterPro" id="IPR003593">
    <property type="entry name" value="AAA+_ATPase"/>
</dbReference>
<name>A0ABS6JSV8_9BACI</name>
<dbReference type="PROSITE" id="PS50893">
    <property type="entry name" value="ABC_TRANSPORTER_2"/>
    <property type="match status" value="1"/>
</dbReference>
<dbReference type="NCBIfam" id="NF010167">
    <property type="entry name" value="PRK13648.1"/>
    <property type="match status" value="1"/>
</dbReference>
<evidence type="ECO:0000259" key="9">
    <source>
        <dbReference type="PROSITE" id="PS50893"/>
    </source>
</evidence>
<dbReference type="InterPro" id="IPR030947">
    <property type="entry name" value="EcfA_1"/>
</dbReference>
<dbReference type="InterPro" id="IPR017871">
    <property type="entry name" value="ABC_transporter-like_CS"/>
</dbReference>
<dbReference type="InterPro" id="IPR027417">
    <property type="entry name" value="P-loop_NTPase"/>
</dbReference>
<evidence type="ECO:0000256" key="3">
    <source>
        <dbReference type="ARBA" id="ARBA00022448"/>
    </source>
</evidence>
<dbReference type="RefSeq" id="WP_088073194.1">
    <property type="nucleotide sequence ID" value="NZ_JAHQCR010000041.1"/>
</dbReference>
<evidence type="ECO:0000256" key="6">
    <source>
        <dbReference type="ARBA" id="ARBA00022840"/>
    </source>
</evidence>
<dbReference type="SUPFAM" id="SSF52540">
    <property type="entry name" value="P-loop containing nucleoside triphosphate hydrolases"/>
    <property type="match status" value="1"/>
</dbReference>